<proteinExistence type="predicted"/>
<evidence type="ECO:0000313" key="2">
    <source>
        <dbReference type="Proteomes" id="UP001180737"/>
    </source>
</evidence>
<dbReference type="RefSeq" id="WP_157856665.1">
    <property type="nucleotide sequence ID" value="NZ_JAVRFJ010000025.1"/>
</dbReference>
<comment type="caution">
    <text evidence="1">The sequence shown here is derived from an EMBL/GenBank/DDBJ whole genome shotgun (WGS) entry which is preliminary data.</text>
</comment>
<evidence type="ECO:0000313" key="1">
    <source>
        <dbReference type="EMBL" id="MDT0571004.1"/>
    </source>
</evidence>
<reference evidence="1" key="1">
    <citation type="submission" date="2024-05" db="EMBL/GenBank/DDBJ databases">
        <title>30 novel species of actinomycetes from the DSMZ collection.</title>
        <authorList>
            <person name="Nouioui I."/>
        </authorList>
    </citation>
    <scope>NUCLEOTIDE SEQUENCE</scope>
    <source>
        <strain evidence="1">DSM 3412</strain>
    </source>
</reference>
<dbReference type="Proteomes" id="UP001180737">
    <property type="component" value="Unassembled WGS sequence"/>
</dbReference>
<protein>
    <submittedName>
        <fullName evidence="1">Uncharacterized protein</fullName>
    </submittedName>
</protein>
<gene>
    <name evidence="1" type="ORF">RM704_26675</name>
</gene>
<keyword evidence="2" id="KW-1185">Reference proteome</keyword>
<name>A0ABU2Z5R2_9ACTN</name>
<sequence>MPDYNQPVRVTITNDAIGVESKANGTAMSGVSAKWHGVYGESNSVVGGHGVKGYALGTGVAGESKTWYGVYGVSKGEGKNGAAAVYAFGDYTYGNSADAMGIYAKSRSWAGVFEGPVKLVGYVEAPGAMQLYPAQLSERPYLH</sequence>
<organism evidence="1 2">
    <name type="scientific">Streptomyces gottesmaniae</name>
    <dbReference type="NCBI Taxonomy" id="3075518"/>
    <lineage>
        <taxon>Bacteria</taxon>
        <taxon>Bacillati</taxon>
        <taxon>Actinomycetota</taxon>
        <taxon>Actinomycetes</taxon>
        <taxon>Kitasatosporales</taxon>
        <taxon>Streptomycetaceae</taxon>
        <taxon>Streptomyces</taxon>
    </lineage>
</organism>
<dbReference type="EMBL" id="JAVRFJ010000025">
    <property type="protein sequence ID" value="MDT0571004.1"/>
    <property type="molecule type" value="Genomic_DNA"/>
</dbReference>
<accession>A0ABU2Z5R2</accession>